<keyword evidence="1" id="KW-0472">Membrane</keyword>
<dbReference type="InterPro" id="IPR002798">
    <property type="entry name" value="SpoIIM-like"/>
</dbReference>
<keyword evidence="1" id="KW-0812">Transmembrane</keyword>
<gene>
    <name evidence="2" type="ORF">APY94_05535</name>
</gene>
<dbReference type="Proteomes" id="UP000053462">
    <property type="component" value="Unassembled WGS sequence"/>
</dbReference>
<proteinExistence type="predicted"/>
<accession>A0A100XY94</accession>
<keyword evidence="1" id="KW-1133">Transmembrane helix</keyword>
<reference evidence="2 3" key="1">
    <citation type="submission" date="2015-10" db="EMBL/GenBank/DDBJ databases">
        <title>Draft genome sequence of Thermococcus celericrescens strain DSM 17994.</title>
        <authorList>
            <person name="Hong S.-J."/>
            <person name="Park C.-E."/>
            <person name="Shin J.-H."/>
        </authorList>
    </citation>
    <scope>NUCLEOTIDE SEQUENCE [LARGE SCALE GENOMIC DNA]</scope>
    <source>
        <strain evidence="2 3">DSM 17994</strain>
    </source>
</reference>
<feature type="transmembrane region" description="Helical" evidence="1">
    <location>
        <begin position="115"/>
        <end position="141"/>
    </location>
</feature>
<evidence type="ECO:0000313" key="2">
    <source>
        <dbReference type="EMBL" id="KUH33656.1"/>
    </source>
</evidence>
<comment type="caution">
    <text evidence="2">The sequence shown here is derived from an EMBL/GenBank/DDBJ whole genome shotgun (WGS) entry which is preliminary data.</text>
</comment>
<keyword evidence="3" id="KW-1185">Reference proteome</keyword>
<evidence type="ECO:0000313" key="3">
    <source>
        <dbReference type="Proteomes" id="UP000053462"/>
    </source>
</evidence>
<protein>
    <recommendedName>
        <fullName evidence="4">Stage II sporulation protein M</fullName>
    </recommendedName>
</protein>
<feature type="transmembrane region" description="Helical" evidence="1">
    <location>
        <begin position="161"/>
        <end position="182"/>
    </location>
</feature>
<dbReference type="RefSeq" id="WP_058938685.1">
    <property type="nucleotide sequence ID" value="NZ_LLYW01000018.1"/>
</dbReference>
<name>A0A100XY94_9EURY</name>
<dbReference type="EMBL" id="LLYW01000018">
    <property type="protein sequence ID" value="KUH33656.1"/>
    <property type="molecule type" value="Genomic_DNA"/>
</dbReference>
<dbReference type="Pfam" id="PF01944">
    <property type="entry name" value="SpoIIM"/>
    <property type="match status" value="1"/>
</dbReference>
<evidence type="ECO:0008006" key="4">
    <source>
        <dbReference type="Google" id="ProtNLM"/>
    </source>
</evidence>
<dbReference type="PANTHER" id="PTHR35337">
    <property type="entry name" value="SLR1478 PROTEIN"/>
    <property type="match status" value="1"/>
</dbReference>
<evidence type="ECO:0000256" key="1">
    <source>
        <dbReference type="SAM" id="Phobius"/>
    </source>
</evidence>
<organism evidence="2 3">
    <name type="scientific">Thermococcus celericrescens</name>
    <dbReference type="NCBI Taxonomy" id="227598"/>
    <lineage>
        <taxon>Archaea</taxon>
        <taxon>Methanobacteriati</taxon>
        <taxon>Methanobacteriota</taxon>
        <taxon>Thermococci</taxon>
        <taxon>Thermococcales</taxon>
        <taxon>Thermococcaceae</taxon>
        <taxon>Thermococcus</taxon>
    </lineage>
</organism>
<feature type="transmembrane region" description="Helical" evidence="1">
    <location>
        <begin position="12"/>
        <end position="30"/>
    </location>
</feature>
<dbReference type="PANTHER" id="PTHR35337:SF1">
    <property type="entry name" value="SLR1478 PROTEIN"/>
    <property type="match status" value="1"/>
</dbReference>
<feature type="transmembrane region" description="Helical" evidence="1">
    <location>
        <begin position="70"/>
        <end position="103"/>
    </location>
</feature>
<dbReference type="OrthoDB" id="86288at2157"/>
<dbReference type="STRING" id="227598.APY94_05535"/>
<sequence>MDVLDVKVPRRTLGHLLLVFLLSTLGGYWAGAASPDTALEAVRKIIGQIGPISDSSFHNFVKIFTNNSMVALLTFISGLFFGLGPWFIMAFNGFVVGLVVFAVHRMGGMPMGQILLGLVPHGVVEIPAIALAGVAGIVWYREIISGEGDGGERFRRGAVKGLKLFALSVLLLFVAALIEAYVTPRVAGL</sequence>
<dbReference type="AlphaFoldDB" id="A0A100XY94"/>